<evidence type="ECO:0000313" key="6">
    <source>
        <dbReference type="Proteomes" id="UP000293902"/>
    </source>
</evidence>
<reference evidence="4 5" key="1">
    <citation type="submission" date="2018-06" db="EMBL/GenBank/DDBJ databases">
        <title>Complete Genome Sequence of Desulfobacter hydrogenophilus (DSM3380).</title>
        <authorList>
            <person name="Marietou A."/>
            <person name="Schreiber L."/>
            <person name="Marshall I."/>
            <person name="Jorgensen B."/>
        </authorList>
    </citation>
    <scope>NUCLEOTIDE SEQUENCE [LARGE SCALE GENOMIC DNA]</scope>
    <source>
        <strain evidence="4 5">DSM 3380</strain>
    </source>
</reference>
<keyword evidence="1" id="KW-0732">Signal</keyword>
<dbReference type="PANTHER" id="PTHR35936">
    <property type="entry name" value="MEMBRANE-BOUND LYTIC MUREIN TRANSGLYCOSYLASE F"/>
    <property type="match status" value="1"/>
</dbReference>
<sequence length="288" mass="33602">MNYRVHSYLDISQIKMLNCCHKSKMRSQMTKYIRYLICVAAIFISSAKLSQAQPLEIESIHPKKPPLFIVTEAFEPLIFSSDTQLRGMDYEITEAVFRILNIPIIIEFYPFKRCLMMVKNKQADAVIDLLANEKRLKYIFFPDEPLSESHEAIFHLKDHPPQINTLGDLKFYKVGTQLGYEYPNGLSKFLVNPEEVSTLEQNLKKLLLNRIDIILENRIVGLHTAKRMGISHRISTTNLPGEFLNRYYLGFAKKQEYNLLADQFSQVLSKFKQTKAYHEILNRYVQTQ</sequence>
<dbReference type="EMBL" id="QLNI01000012">
    <property type="protein sequence ID" value="RAM02655.1"/>
    <property type="molecule type" value="Genomic_DNA"/>
</dbReference>
<dbReference type="Proteomes" id="UP000248798">
    <property type="component" value="Unassembled WGS sequence"/>
</dbReference>
<proteinExistence type="predicted"/>
<evidence type="ECO:0000256" key="1">
    <source>
        <dbReference type="ARBA" id="ARBA00022729"/>
    </source>
</evidence>
<organism evidence="4 5">
    <name type="scientific">Desulfobacter hydrogenophilus</name>
    <dbReference type="NCBI Taxonomy" id="2291"/>
    <lineage>
        <taxon>Bacteria</taxon>
        <taxon>Pseudomonadati</taxon>
        <taxon>Thermodesulfobacteriota</taxon>
        <taxon>Desulfobacteria</taxon>
        <taxon>Desulfobacterales</taxon>
        <taxon>Desulfobacteraceae</taxon>
        <taxon>Desulfobacter</taxon>
    </lineage>
</organism>
<dbReference type="SUPFAM" id="SSF53850">
    <property type="entry name" value="Periplasmic binding protein-like II"/>
    <property type="match status" value="1"/>
</dbReference>
<dbReference type="Proteomes" id="UP000293902">
    <property type="component" value="Chromosome"/>
</dbReference>
<evidence type="ECO:0000259" key="2">
    <source>
        <dbReference type="Pfam" id="PF00497"/>
    </source>
</evidence>
<dbReference type="PANTHER" id="PTHR35936:SF25">
    <property type="entry name" value="ABC TRANSPORTER SUBSTRATE-BINDING PROTEIN"/>
    <property type="match status" value="1"/>
</dbReference>
<dbReference type="InterPro" id="IPR001638">
    <property type="entry name" value="Solute-binding_3/MltF_N"/>
</dbReference>
<gene>
    <name evidence="4" type="ORF">DO021_07420</name>
    <name evidence="3" type="ORF">EYB58_03010</name>
</gene>
<keyword evidence="6" id="KW-1185">Reference proteome</keyword>
<evidence type="ECO:0000313" key="3">
    <source>
        <dbReference type="EMBL" id="QBH11985.1"/>
    </source>
</evidence>
<dbReference type="Gene3D" id="3.40.190.10">
    <property type="entry name" value="Periplasmic binding protein-like II"/>
    <property type="match status" value="2"/>
</dbReference>
<name>A0A328FI75_9BACT</name>
<dbReference type="EMBL" id="CP036313">
    <property type="protein sequence ID" value="QBH11985.1"/>
    <property type="molecule type" value="Genomic_DNA"/>
</dbReference>
<evidence type="ECO:0000313" key="4">
    <source>
        <dbReference type="EMBL" id="RAM02655.1"/>
    </source>
</evidence>
<reference evidence="3 6" key="2">
    <citation type="submission" date="2019-02" db="EMBL/GenBank/DDBJ databases">
        <title>Complete genome sequence of Desulfobacter hydrogenophilus AcRS1.</title>
        <authorList>
            <person name="Marietou A."/>
            <person name="Lund M.B."/>
            <person name="Marshall I.P.G."/>
            <person name="Schreiber L."/>
            <person name="Jorgensen B."/>
        </authorList>
    </citation>
    <scope>NUCLEOTIDE SEQUENCE [LARGE SCALE GENOMIC DNA]</scope>
    <source>
        <strain evidence="3 6">AcRS1</strain>
    </source>
</reference>
<dbReference type="AlphaFoldDB" id="A0A328FI75"/>
<protein>
    <submittedName>
        <fullName evidence="3">Transporter substrate-binding domain-containing protein</fullName>
    </submittedName>
</protein>
<evidence type="ECO:0000313" key="5">
    <source>
        <dbReference type="Proteomes" id="UP000248798"/>
    </source>
</evidence>
<accession>A0A328FI75</accession>
<dbReference type="OrthoDB" id="5418872at2"/>
<dbReference type="Pfam" id="PF00497">
    <property type="entry name" value="SBP_bac_3"/>
    <property type="match status" value="1"/>
</dbReference>
<feature type="domain" description="Solute-binding protein family 3/N-terminal" evidence="2">
    <location>
        <begin position="70"/>
        <end position="286"/>
    </location>
</feature>